<evidence type="ECO:0000256" key="2">
    <source>
        <dbReference type="ARBA" id="ARBA00022737"/>
    </source>
</evidence>
<dbReference type="GO" id="GO:0000978">
    <property type="term" value="F:RNA polymerase II cis-regulatory region sequence-specific DNA binding"/>
    <property type="evidence" value="ECO:0007669"/>
    <property type="project" value="TreeGrafter"/>
</dbReference>
<name>A0A9P0LBF3_ACAOB</name>
<dbReference type="Pfam" id="PF00096">
    <property type="entry name" value="zf-C2H2"/>
    <property type="match status" value="4"/>
</dbReference>
<evidence type="ECO:0000313" key="9">
    <source>
        <dbReference type="EMBL" id="CAH1992365.1"/>
    </source>
</evidence>
<evidence type="ECO:0000259" key="8">
    <source>
        <dbReference type="PROSITE" id="PS51915"/>
    </source>
</evidence>
<proteinExistence type="predicted"/>
<accession>A0A9P0LBF3</accession>
<evidence type="ECO:0000256" key="4">
    <source>
        <dbReference type="ARBA" id="ARBA00022833"/>
    </source>
</evidence>
<dbReference type="InterPro" id="IPR036236">
    <property type="entry name" value="Znf_C2H2_sf"/>
</dbReference>
<keyword evidence="10" id="KW-1185">Reference proteome</keyword>
<feature type="binding site" evidence="6">
    <location>
        <position position="13"/>
    </location>
    <ligand>
        <name>Zn(2+)</name>
        <dbReference type="ChEBI" id="CHEBI:29105"/>
    </ligand>
</feature>
<dbReference type="SMART" id="SM00868">
    <property type="entry name" value="zf-AD"/>
    <property type="match status" value="1"/>
</dbReference>
<dbReference type="EMBL" id="CAKOFQ010007141">
    <property type="protein sequence ID" value="CAH1992365.1"/>
    <property type="molecule type" value="Genomic_DNA"/>
</dbReference>
<dbReference type="SUPFAM" id="SSF57667">
    <property type="entry name" value="beta-beta-alpha zinc fingers"/>
    <property type="match status" value="2"/>
</dbReference>
<dbReference type="InterPro" id="IPR013087">
    <property type="entry name" value="Znf_C2H2_type"/>
</dbReference>
<dbReference type="Gene3D" id="3.30.160.60">
    <property type="entry name" value="Classic Zinc Finger"/>
    <property type="match status" value="4"/>
</dbReference>
<dbReference type="Gene3D" id="3.40.1800.20">
    <property type="match status" value="1"/>
</dbReference>
<keyword evidence="2" id="KW-0677">Repeat</keyword>
<feature type="domain" description="C2H2-type" evidence="7">
    <location>
        <begin position="406"/>
        <end position="433"/>
    </location>
</feature>
<evidence type="ECO:0000256" key="1">
    <source>
        <dbReference type="ARBA" id="ARBA00022723"/>
    </source>
</evidence>
<evidence type="ECO:0000256" key="6">
    <source>
        <dbReference type="PROSITE-ProRule" id="PRU01263"/>
    </source>
</evidence>
<feature type="domain" description="C2H2-type" evidence="7">
    <location>
        <begin position="434"/>
        <end position="461"/>
    </location>
</feature>
<evidence type="ECO:0000256" key="5">
    <source>
        <dbReference type="PROSITE-ProRule" id="PRU00042"/>
    </source>
</evidence>
<comment type="caution">
    <text evidence="9">The sequence shown here is derived from an EMBL/GenBank/DDBJ whole genome shotgun (WGS) entry which is preliminary data.</text>
</comment>
<feature type="binding site" evidence="6">
    <location>
        <position position="16"/>
    </location>
    <ligand>
        <name>Zn(2+)</name>
        <dbReference type="ChEBI" id="CHEBI:29105"/>
    </ligand>
</feature>
<feature type="binding site" evidence="6">
    <location>
        <position position="63"/>
    </location>
    <ligand>
        <name>Zn(2+)</name>
        <dbReference type="ChEBI" id="CHEBI:29105"/>
    </ligand>
</feature>
<dbReference type="InterPro" id="IPR012934">
    <property type="entry name" value="Znf_AD"/>
</dbReference>
<dbReference type="Proteomes" id="UP001152888">
    <property type="component" value="Unassembled WGS sequence"/>
</dbReference>
<evidence type="ECO:0000256" key="3">
    <source>
        <dbReference type="ARBA" id="ARBA00022771"/>
    </source>
</evidence>
<feature type="domain" description="ZAD" evidence="8">
    <location>
        <begin position="11"/>
        <end position="87"/>
    </location>
</feature>
<keyword evidence="3 5" id="KW-0863">Zinc-finger</keyword>
<evidence type="ECO:0000259" key="7">
    <source>
        <dbReference type="PROSITE" id="PS50157"/>
    </source>
</evidence>
<dbReference type="GO" id="GO:0005634">
    <property type="term" value="C:nucleus"/>
    <property type="evidence" value="ECO:0007669"/>
    <property type="project" value="InterPro"/>
</dbReference>
<dbReference type="PROSITE" id="PS50157">
    <property type="entry name" value="ZINC_FINGER_C2H2_2"/>
    <property type="match status" value="4"/>
</dbReference>
<dbReference type="SUPFAM" id="SSF57716">
    <property type="entry name" value="Glucocorticoid receptor-like (DNA-binding domain)"/>
    <property type="match status" value="1"/>
</dbReference>
<dbReference type="PROSITE" id="PS51915">
    <property type="entry name" value="ZAD"/>
    <property type="match status" value="1"/>
</dbReference>
<dbReference type="AlphaFoldDB" id="A0A9P0LBF3"/>
<dbReference type="FunFam" id="3.30.160.60:FF:002343">
    <property type="entry name" value="Zinc finger protein 33A"/>
    <property type="match status" value="1"/>
</dbReference>
<feature type="binding site" evidence="6">
    <location>
        <position position="60"/>
    </location>
    <ligand>
        <name>Zn(2+)</name>
        <dbReference type="ChEBI" id="CHEBI:29105"/>
    </ligand>
</feature>
<dbReference type="InterPro" id="IPR050457">
    <property type="entry name" value="ZnFinger_BTB_dom_contain"/>
</dbReference>
<reference evidence="9" key="1">
    <citation type="submission" date="2022-03" db="EMBL/GenBank/DDBJ databases">
        <authorList>
            <person name="Sayadi A."/>
        </authorList>
    </citation>
    <scope>NUCLEOTIDE SEQUENCE</scope>
</reference>
<dbReference type="Pfam" id="PF07776">
    <property type="entry name" value="zf-AD"/>
    <property type="match status" value="1"/>
</dbReference>
<organism evidence="9 10">
    <name type="scientific">Acanthoscelides obtectus</name>
    <name type="common">Bean weevil</name>
    <name type="synonym">Bruchus obtectus</name>
    <dbReference type="NCBI Taxonomy" id="200917"/>
    <lineage>
        <taxon>Eukaryota</taxon>
        <taxon>Metazoa</taxon>
        <taxon>Ecdysozoa</taxon>
        <taxon>Arthropoda</taxon>
        <taxon>Hexapoda</taxon>
        <taxon>Insecta</taxon>
        <taxon>Pterygota</taxon>
        <taxon>Neoptera</taxon>
        <taxon>Endopterygota</taxon>
        <taxon>Coleoptera</taxon>
        <taxon>Polyphaga</taxon>
        <taxon>Cucujiformia</taxon>
        <taxon>Chrysomeloidea</taxon>
        <taxon>Chrysomelidae</taxon>
        <taxon>Bruchinae</taxon>
        <taxon>Bruchini</taxon>
        <taxon>Acanthoscelides</taxon>
    </lineage>
</organism>
<evidence type="ECO:0000313" key="10">
    <source>
        <dbReference type="Proteomes" id="UP001152888"/>
    </source>
</evidence>
<dbReference type="PROSITE" id="PS00028">
    <property type="entry name" value="ZINC_FINGER_C2H2_1"/>
    <property type="match status" value="4"/>
</dbReference>
<dbReference type="OrthoDB" id="654211at2759"/>
<keyword evidence="4 6" id="KW-0862">Zinc</keyword>
<keyword evidence="1 6" id="KW-0479">Metal-binding</keyword>
<feature type="domain" description="C2H2-type" evidence="7">
    <location>
        <begin position="490"/>
        <end position="512"/>
    </location>
</feature>
<dbReference type="GO" id="GO:0008270">
    <property type="term" value="F:zinc ion binding"/>
    <property type="evidence" value="ECO:0007669"/>
    <property type="project" value="UniProtKB-UniRule"/>
</dbReference>
<feature type="domain" description="C2H2-type" evidence="7">
    <location>
        <begin position="462"/>
        <end position="489"/>
    </location>
</feature>
<gene>
    <name evidence="9" type="ORF">ACAOBT_LOCUS20809</name>
</gene>
<dbReference type="PANTHER" id="PTHR46105">
    <property type="entry name" value="AGAP004733-PA"/>
    <property type="match status" value="1"/>
</dbReference>
<protein>
    <submittedName>
        <fullName evidence="9">Uncharacterized protein</fullName>
    </submittedName>
</protein>
<dbReference type="GO" id="GO:0000981">
    <property type="term" value="F:DNA-binding transcription factor activity, RNA polymerase II-specific"/>
    <property type="evidence" value="ECO:0007669"/>
    <property type="project" value="TreeGrafter"/>
</dbReference>
<dbReference type="SMART" id="SM00355">
    <property type="entry name" value="ZnF_C2H2"/>
    <property type="match status" value="4"/>
</dbReference>
<dbReference type="FunFam" id="3.30.160.60:FF:000110">
    <property type="entry name" value="Zinc finger protein-like"/>
    <property type="match status" value="1"/>
</dbReference>
<sequence length="528" mass="59894">MSGYKRVSFYELCRLCASNTQKEKVHIFRDEGKKIQLQNKIQTCLALTVNENDFLPKVVCSKCLQGLETCYVFRQECVRSETMLSTYFKNFRYTDDFKKSGKVYIKDTKPPNQTQAAPQPITEVLTAVNPANNVATTTSTPVPAATAQVQQNVIPFYTLQLPAIVTNPNAVSQPKKEVITDNSKINQNQFAYNLNLINTSNIKTTMPKNDTLNNIVINGEVINFTQMGDLDTLLNQGSVLKSKVKSKTKKVVVSDDSVVKIDLTNQEIGGDYQQMDSKADKLPHIKSTNNMNQPNQNQKYNYSVKVEEKNQNQTVIFPVSEYNQNFNYNTASTAIYTQPTVVNTVTNTSVVCSTQTTTVDNSILSMNLNEGNQPEYTNLVTAVAPTSNEEPKPNPNITNQTQNKSHVCDICLKTFKRREHLGQHIKLHTGFRPYICEQCNKAFMRKEHLVRHSTLHSGQKNYTCNICEKSFSRNDNLLKHKKTHEKQASYTCEICQKQFVMKHYYNAHMVVHGDKCYVPSNNWGLLKT</sequence>
<dbReference type="PANTHER" id="PTHR46105:SF28">
    <property type="entry name" value="ZINC FINGER PROTEIN 37-LIKE"/>
    <property type="match status" value="1"/>
</dbReference>